<dbReference type="OrthoDB" id="72637at2759"/>
<comment type="caution">
    <text evidence="2">The sequence shown here is derived from an EMBL/GenBank/DDBJ whole genome shotgun (WGS) entry which is preliminary data.</text>
</comment>
<evidence type="ECO:0000256" key="1">
    <source>
        <dbReference type="SAM" id="MobiDB-lite"/>
    </source>
</evidence>
<accession>A0A9W6YMX9</accession>
<proteinExistence type="predicted"/>
<evidence type="ECO:0000313" key="3">
    <source>
        <dbReference type="Proteomes" id="UP001165121"/>
    </source>
</evidence>
<name>A0A9W6YMX9_9STRA</name>
<keyword evidence="3" id="KW-1185">Reference proteome</keyword>
<dbReference type="EMBL" id="BSXT01019008">
    <property type="protein sequence ID" value="GMG17391.1"/>
    <property type="molecule type" value="Genomic_DNA"/>
</dbReference>
<sequence>MADSRQHDEQRRLATELGNVVEPTNEGVQVAEGANEAQEREARLGRPPLRQKFAAVDDIVLLKAVNTFRPWTAAVGTSKGIMKVFEDIAIHCQLDESFGLKSLEQLCAHDSQT</sequence>
<organism evidence="2 3">
    <name type="scientific">Phytophthora fragariaefolia</name>
    <dbReference type="NCBI Taxonomy" id="1490495"/>
    <lineage>
        <taxon>Eukaryota</taxon>
        <taxon>Sar</taxon>
        <taxon>Stramenopiles</taxon>
        <taxon>Oomycota</taxon>
        <taxon>Peronosporomycetes</taxon>
        <taxon>Peronosporales</taxon>
        <taxon>Peronosporaceae</taxon>
        <taxon>Phytophthora</taxon>
    </lineage>
</organism>
<feature type="region of interest" description="Disordered" evidence="1">
    <location>
        <begin position="1"/>
        <end position="44"/>
    </location>
</feature>
<feature type="compositionally biased region" description="Basic and acidic residues" evidence="1">
    <location>
        <begin position="1"/>
        <end position="14"/>
    </location>
</feature>
<dbReference type="AlphaFoldDB" id="A0A9W6YMX9"/>
<dbReference type="Proteomes" id="UP001165121">
    <property type="component" value="Unassembled WGS sequence"/>
</dbReference>
<reference evidence="2" key="1">
    <citation type="submission" date="2023-04" db="EMBL/GenBank/DDBJ databases">
        <title>Phytophthora fragariaefolia NBRC 109709.</title>
        <authorList>
            <person name="Ichikawa N."/>
            <person name="Sato H."/>
            <person name="Tonouchi N."/>
        </authorList>
    </citation>
    <scope>NUCLEOTIDE SEQUENCE</scope>
    <source>
        <strain evidence="2">NBRC 109709</strain>
    </source>
</reference>
<gene>
    <name evidence="2" type="ORF">Pfra01_003013500</name>
</gene>
<evidence type="ECO:0000313" key="2">
    <source>
        <dbReference type="EMBL" id="GMG17391.1"/>
    </source>
</evidence>
<protein>
    <submittedName>
        <fullName evidence="2">Unnamed protein product</fullName>
    </submittedName>
</protein>